<dbReference type="InterPro" id="IPR013103">
    <property type="entry name" value="RVT_2"/>
</dbReference>
<comment type="caution">
    <text evidence="2">The sequence shown here is derived from an EMBL/GenBank/DDBJ whole genome shotgun (WGS) entry which is preliminary data.</text>
</comment>
<organism evidence="2 3">
    <name type="scientific">Lithospermum erythrorhizon</name>
    <name type="common">Purple gromwell</name>
    <name type="synonym">Lithospermum officinale var. erythrorhizon</name>
    <dbReference type="NCBI Taxonomy" id="34254"/>
    <lineage>
        <taxon>Eukaryota</taxon>
        <taxon>Viridiplantae</taxon>
        <taxon>Streptophyta</taxon>
        <taxon>Embryophyta</taxon>
        <taxon>Tracheophyta</taxon>
        <taxon>Spermatophyta</taxon>
        <taxon>Magnoliopsida</taxon>
        <taxon>eudicotyledons</taxon>
        <taxon>Gunneridae</taxon>
        <taxon>Pentapetalae</taxon>
        <taxon>asterids</taxon>
        <taxon>lamiids</taxon>
        <taxon>Boraginales</taxon>
        <taxon>Boraginaceae</taxon>
        <taxon>Boraginoideae</taxon>
        <taxon>Lithospermeae</taxon>
        <taxon>Lithospermum</taxon>
    </lineage>
</organism>
<evidence type="ECO:0000313" key="2">
    <source>
        <dbReference type="EMBL" id="GAA0148131.1"/>
    </source>
</evidence>
<dbReference type="CDD" id="cd09272">
    <property type="entry name" value="RNase_HI_RT_Ty1"/>
    <property type="match status" value="1"/>
</dbReference>
<dbReference type="AlphaFoldDB" id="A0AAV3PBS4"/>
<sequence>MEEEMVKVKAFLHDKFTIKDLGLTRFFLGIEIHRTDTMMHLSQQKYIWGIIKDVHMETTKPTTTPLPTDWSIYNSESPPMADPSVYRRLVGRLLYLKFTRPDVTFAVNHLSQFMQAPSEANWKTATHVVKYLRGTISHGLTYAAGGRPLSIQAYCDADWAKCPITRRSVSGYCIFIGSSLVSWKSKKQTTISKSSAEAEYRSAASTVCELKWISYILQDIKQPCHLPLPLGCDNKSTIHIIENPILHKCTKHIELDCHLIRDHYKSGFIKPYHVPSKSQLANLFTKSLPAPLMFSLLSKMNFGSLHSS</sequence>
<protein>
    <submittedName>
        <fullName evidence="2">Transmembrane signal receptor</fullName>
    </submittedName>
</protein>
<keyword evidence="2" id="KW-0812">Transmembrane</keyword>
<keyword evidence="3" id="KW-1185">Reference proteome</keyword>
<dbReference type="PANTHER" id="PTHR11439">
    <property type="entry name" value="GAG-POL-RELATED RETROTRANSPOSON"/>
    <property type="match status" value="1"/>
</dbReference>
<name>A0AAV3PBS4_LITER</name>
<dbReference type="EMBL" id="BAABME010001188">
    <property type="protein sequence ID" value="GAA0148131.1"/>
    <property type="molecule type" value="Genomic_DNA"/>
</dbReference>
<evidence type="ECO:0000313" key="3">
    <source>
        <dbReference type="Proteomes" id="UP001454036"/>
    </source>
</evidence>
<dbReference type="PANTHER" id="PTHR11439:SF465">
    <property type="entry name" value="REVERSE TRANSCRIPTASE TY1_COPIA-TYPE DOMAIN-CONTAINING PROTEIN"/>
    <property type="match status" value="1"/>
</dbReference>
<keyword evidence="2" id="KW-0472">Membrane</keyword>
<gene>
    <name evidence="2" type="ORF">LIER_07655</name>
</gene>
<feature type="domain" description="Reverse transcriptase Ty1/copia-type" evidence="1">
    <location>
        <begin position="5"/>
        <end position="66"/>
    </location>
</feature>
<accession>A0AAV3PBS4</accession>
<dbReference type="InterPro" id="IPR043502">
    <property type="entry name" value="DNA/RNA_pol_sf"/>
</dbReference>
<reference evidence="2 3" key="1">
    <citation type="submission" date="2024-01" db="EMBL/GenBank/DDBJ databases">
        <title>The complete chloroplast genome sequence of Lithospermum erythrorhizon: insights into the phylogenetic relationship among Boraginaceae species and the maternal lineages of purple gromwells.</title>
        <authorList>
            <person name="Okada T."/>
            <person name="Watanabe K."/>
        </authorList>
    </citation>
    <scope>NUCLEOTIDE SEQUENCE [LARGE SCALE GENOMIC DNA]</scope>
</reference>
<dbReference type="SUPFAM" id="SSF56672">
    <property type="entry name" value="DNA/RNA polymerases"/>
    <property type="match status" value="1"/>
</dbReference>
<evidence type="ECO:0000259" key="1">
    <source>
        <dbReference type="Pfam" id="PF07727"/>
    </source>
</evidence>
<dbReference type="Pfam" id="PF07727">
    <property type="entry name" value="RVT_2"/>
    <property type="match status" value="1"/>
</dbReference>
<proteinExistence type="predicted"/>
<dbReference type="Proteomes" id="UP001454036">
    <property type="component" value="Unassembled WGS sequence"/>
</dbReference>
<keyword evidence="2" id="KW-0675">Receptor</keyword>